<dbReference type="AlphaFoldDB" id="A0A0M0JMB1"/>
<feature type="region of interest" description="Disordered" evidence="6">
    <location>
        <begin position="81"/>
        <end position="176"/>
    </location>
</feature>
<feature type="compositionally biased region" description="Basic and acidic residues" evidence="6">
    <location>
        <begin position="83"/>
        <end position="110"/>
    </location>
</feature>
<sequence>MPPTTASQFEDYYAILGLAPGATSEEVRKAYRKRSLDVHPDRYKGEDPDGATAEFLKLTRAKEVLEDDKARAAFENVIKARAMHKEKQGSQDEARKKMREDLEAREEEARKRPRGAAAPPSAESQRQAQQQAAAEAEARRELQRELERLRRTGRLDPTGRAPSSAAAASSSTTATPPLAAKATATLRWAADAPLSEPALRSLLSKLLGSAADGMLIALAAGKAVCELDVGACQALAARSFELAAHGIRLTTQLPPGALPPDAAACDGDGVSSRALSGGVGVGVGSLPPGWKEQPAPDGGQPYYFHVGTRQAQWTRPVAEEPLVEGEAPSVAALERHEALTMARLRKAAERQRQRAACTS</sequence>
<evidence type="ECO:0000259" key="7">
    <source>
        <dbReference type="PROSITE" id="PS50020"/>
    </source>
</evidence>
<organism evidence="9 10">
    <name type="scientific">Chrysochromulina tobinii</name>
    <dbReference type="NCBI Taxonomy" id="1460289"/>
    <lineage>
        <taxon>Eukaryota</taxon>
        <taxon>Haptista</taxon>
        <taxon>Haptophyta</taxon>
        <taxon>Prymnesiophyceae</taxon>
        <taxon>Prymnesiales</taxon>
        <taxon>Chrysochromulinaceae</taxon>
        <taxon>Chrysochromulina</taxon>
    </lineage>
</organism>
<dbReference type="PANTHER" id="PTHR44313:SF1">
    <property type="entry name" value="DNAJ HOMOLOG SUBFAMILY C MEMBER 17"/>
    <property type="match status" value="1"/>
</dbReference>
<evidence type="ECO:0000256" key="2">
    <source>
        <dbReference type="ARBA" id="ARBA00004496"/>
    </source>
</evidence>
<feature type="compositionally biased region" description="Low complexity" evidence="6">
    <location>
        <begin position="161"/>
        <end position="176"/>
    </location>
</feature>
<feature type="domain" description="WW" evidence="7">
    <location>
        <begin position="284"/>
        <end position="318"/>
    </location>
</feature>
<keyword evidence="10" id="KW-1185">Reference proteome</keyword>
<dbReference type="GO" id="GO:0005681">
    <property type="term" value="C:spliceosomal complex"/>
    <property type="evidence" value="ECO:0007669"/>
    <property type="project" value="TreeGrafter"/>
</dbReference>
<dbReference type="GO" id="GO:0000390">
    <property type="term" value="P:spliceosomal complex disassembly"/>
    <property type="evidence" value="ECO:0007669"/>
    <property type="project" value="TreeGrafter"/>
</dbReference>
<dbReference type="InterPro" id="IPR001623">
    <property type="entry name" value="DnaJ_domain"/>
</dbReference>
<evidence type="ECO:0000313" key="9">
    <source>
        <dbReference type="EMBL" id="KOO27625.1"/>
    </source>
</evidence>
<keyword evidence="5" id="KW-0539">Nucleus</keyword>
<dbReference type="Gene3D" id="1.10.287.110">
    <property type="entry name" value="DnaJ domain"/>
    <property type="match status" value="1"/>
</dbReference>
<dbReference type="InterPro" id="IPR001202">
    <property type="entry name" value="WW_dom"/>
</dbReference>
<evidence type="ECO:0000256" key="4">
    <source>
        <dbReference type="ARBA" id="ARBA00023186"/>
    </source>
</evidence>
<dbReference type="CDD" id="cd06257">
    <property type="entry name" value="DnaJ"/>
    <property type="match status" value="1"/>
</dbReference>
<keyword evidence="4" id="KW-0143">Chaperone</keyword>
<reference evidence="10" key="1">
    <citation type="journal article" date="2015" name="PLoS Genet.">
        <title>Genome Sequence and Transcriptome Analyses of Chrysochromulina tobin: Metabolic Tools for Enhanced Algal Fitness in the Prominent Order Prymnesiales (Haptophyceae).</title>
        <authorList>
            <person name="Hovde B.T."/>
            <person name="Deodato C.R."/>
            <person name="Hunsperger H.M."/>
            <person name="Ryken S.A."/>
            <person name="Yost W."/>
            <person name="Jha R.K."/>
            <person name="Patterson J."/>
            <person name="Monnat R.J. Jr."/>
            <person name="Barlow S.B."/>
            <person name="Starkenburg S.R."/>
            <person name="Cattolico R.A."/>
        </authorList>
    </citation>
    <scope>NUCLEOTIDE SEQUENCE</scope>
    <source>
        <strain evidence="10">CCMP291</strain>
    </source>
</reference>
<dbReference type="SUPFAM" id="SSF46565">
    <property type="entry name" value="Chaperone J-domain"/>
    <property type="match status" value="1"/>
</dbReference>
<evidence type="ECO:0000313" key="10">
    <source>
        <dbReference type="Proteomes" id="UP000037460"/>
    </source>
</evidence>
<dbReference type="InterPro" id="IPR052094">
    <property type="entry name" value="Pre-mRNA-splicing_ERAD"/>
</dbReference>
<keyword evidence="3" id="KW-0963">Cytoplasm</keyword>
<dbReference type="SMART" id="SM00271">
    <property type="entry name" value="DnaJ"/>
    <property type="match status" value="1"/>
</dbReference>
<name>A0A0M0JMB1_9EUKA</name>
<evidence type="ECO:0000256" key="5">
    <source>
        <dbReference type="ARBA" id="ARBA00023242"/>
    </source>
</evidence>
<dbReference type="CDD" id="cd00201">
    <property type="entry name" value="WW"/>
    <property type="match status" value="1"/>
</dbReference>
<dbReference type="Pfam" id="PF00397">
    <property type="entry name" value="WW"/>
    <property type="match status" value="1"/>
</dbReference>
<dbReference type="Pfam" id="PF00226">
    <property type="entry name" value="DnaJ"/>
    <property type="match status" value="1"/>
</dbReference>
<dbReference type="PROSITE" id="PS50020">
    <property type="entry name" value="WW_DOMAIN_2"/>
    <property type="match status" value="1"/>
</dbReference>
<feature type="compositionally biased region" description="Low complexity" evidence="6">
    <location>
        <begin position="115"/>
        <end position="135"/>
    </location>
</feature>
<dbReference type="PRINTS" id="PR00625">
    <property type="entry name" value="JDOMAIN"/>
</dbReference>
<comment type="caution">
    <text evidence="9">The sequence shown here is derived from an EMBL/GenBank/DDBJ whole genome shotgun (WGS) entry which is preliminary data.</text>
</comment>
<dbReference type="SUPFAM" id="SSF51045">
    <property type="entry name" value="WW domain"/>
    <property type="match status" value="1"/>
</dbReference>
<proteinExistence type="predicted"/>
<comment type="subcellular location">
    <subcellularLocation>
        <location evidence="2">Cytoplasm</location>
    </subcellularLocation>
    <subcellularLocation>
        <location evidence="1">Nucleus</location>
    </subcellularLocation>
</comment>
<dbReference type="Proteomes" id="UP000037460">
    <property type="component" value="Unassembled WGS sequence"/>
</dbReference>
<gene>
    <name evidence="9" type="ORF">Ctob_007665</name>
</gene>
<dbReference type="GO" id="GO:0005737">
    <property type="term" value="C:cytoplasm"/>
    <property type="evidence" value="ECO:0007669"/>
    <property type="project" value="UniProtKB-SubCell"/>
</dbReference>
<dbReference type="PROSITE" id="PS50076">
    <property type="entry name" value="DNAJ_2"/>
    <property type="match status" value="1"/>
</dbReference>
<dbReference type="Gene3D" id="2.20.70.10">
    <property type="match status" value="1"/>
</dbReference>
<protein>
    <submittedName>
        <fullName evidence="9">DNAj-like subfamily c member</fullName>
    </submittedName>
</protein>
<feature type="domain" description="J" evidence="8">
    <location>
        <begin position="11"/>
        <end position="78"/>
    </location>
</feature>
<dbReference type="SMART" id="SM00456">
    <property type="entry name" value="WW"/>
    <property type="match status" value="1"/>
</dbReference>
<accession>A0A0M0JMB1</accession>
<dbReference type="EMBL" id="JWZX01002692">
    <property type="protein sequence ID" value="KOO27625.1"/>
    <property type="molecule type" value="Genomic_DNA"/>
</dbReference>
<dbReference type="OrthoDB" id="10255247at2759"/>
<dbReference type="PANTHER" id="PTHR44313">
    <property type="entry name" value="DNAJ HOMOLOG SUBFAMILY C MEMBER 17"/>
    <property type="match status" value="1"/>
</dbReference>
<dbReference type="InterPro" id="IPR036020">
    <property type="entry name" value="WW_dom_sf"/>
</dbReference>
<dbReference type="InterPro" id="IPR036869">
    <property type="entry name" value="J_dom_sf"/>
</dbReference>
<evidence type="ECO:0000259" key="8">
    <source>
        <dbReference type="PROSITE" id="PS50076"/>
    </source>
</evidence>
<evidence type="ECO:0000256" key="1">
    <source>
        <dbReference type="ARBA" id="ARBA00004123"/>
    </source>
</evidence>
<evidence type="ECO:0000256" key="3">
    <source>
        <dbReference type="ARBA" id="ARBA00022490"/>
    </source>
</evidence>
<evidence type="ECO:0000256" key="6">
    <source>
        <dbReference type="SAM" id="MobiDB-lite"/>
    </source>
</evidence>
<feature type="compositionally biased region" description="Basic and acidic residues" evidence="6">
    <location>
        <begin position="136"/>
        <end position="154"/>
    </location>
</feature>